<dbReference type="RefSeq" id="WP_213412198.1">
    <property type="nucleotide sequence ID" value="NZ_BOVK01000027.1"/>
</dbReference>
<dbReference type="SUPFAM" id="SSF50475">
    <property type="entry name" value="FMN-binding split barrel"/>
    <property type="match status" value="1"/>
</dbReference>
<evidence type="ECO:0000259" key="1">
    <source>
        <dbReference type="Pfam" id="PF01243"/>
    </source>
</evidence>
<evidence type="ECO:0000313" key="3">
    <source>
        <dbReference type="Proteomes" id="UP000677918"/>
    </source>
</evidence>
<dbReference type="EMBL" id="BOVK01000027">
    <property type="protein sequence ID" value="GIQ69399.1"/>
    <property type="molecule type" value="Genomic_DNA"/>
</dbReference>
<dbReference type="PANTHER" id="PTHR39336">
    <property type="entry name" value="PYRIDOXAMINE PHOSPHATE OXIDASE FAMILY PROTEIN (AFU_ORTHOLOGUE AFUA_6G11440)"/>
    <property type="match status" value="1"/>
</dbReference>
<sequence>MGKFSNRLSEAHQQFIEEQKMFFVATAPAGEGRINVSPKGYDTLRIASGSKLLYADYAGSGNETANHLAERNQITLMWNSFGENPLILRIYGSGRVISKADAAFETVRAAYFPHIDSRRLRQLFEIEIELVQTSCGYGVPIMEFKEDRPRMGEWTDNQLHADKLESYIARNSDSLPAKIRKLMSGEEVS</sequence>
<dbReference type="Proteomes" id="UP000677918">
    <property type="component" value="Unassembled WGS sequence"/>
</dbReference>
<reference evidence="2" key="1">
    <citation type="submission" date="2021-04" db="EMBL/GenBank/DDBJ databases">
        <title>Draft genome sequence of Xylanibacillus composti strain K13.</title>
        <authorList>
            <person name="Uke A."/>
            <person name="Chhe C."/>
            <person name="Baramee S."/>
            <person name="Kosugi A."/>
        </authorList>
    </citation>
    <scope>NUCLEOTIDE SEQUENCE</scope>
    <source>
        <strain evidence="2">K13</strain>
    </source>
</reference>
<organism evidence="2 3">
    <name type="scientific">Xylanibacillus composti</name>
    <dbReference type="NCBI Taxonomy" id="1572762"/>
    <lineage>
        <taxon>Bacteria</taxon>
        <taxon>Bacillati</taxon>
        <taxon>Bacillota</taxon>
        <taxon>Bacilli</taxon>
        <taxon>Bacillales</taxon>
        <taxon>Paenibacillaceae</taxon>
        <taxon>Xylanibacillus</taxon>
    </lineage>
</organism>
<dbReference type="Pfam" id="PF01243">
    <property type="entry name" value="PNPOx_N"/>
    <property type="match status" value="1"/>
</dbReference>
<gene>
    <name evidence="2" type="ORF">XYCOK13_22230</name>
</gene>
<dbReference type="AlphaFoldDB" id="A0A8J4H5U7"/>
<dbReference type="PANTHER" id="PTHR39336:SF1">
    <property type="entry name" value="PYRIDOXAMINE PHOSPHATE OXIDASE FAMILY PROTEIN (AFU_ORTHOLOGUE AFUA_6G11440)"/>
    <property type="match status" value="1"/>
</dbReference>
<dbReference type="InterPro" id="IPR011576">
    <property type="entry name" value="Pyridox_Oxase_N"/>
</dbReference>
<evidence type="ECO:0000313" key="2">
    <source>
        <dbReference type="EMBL" id="GIQ69399.1"/>
    </source>
</evidence>
<comment type="caution">
    <text evidence="2">The sequence shown here is derived from an EMBL/GenBank/DDBJ whole genome shotgun (WGS) entry which is preliminary data.</text>
</comment>
<protein>
    <submittedName>
        <fullName evidence="2">Pyridoxamine 5'-phosphate oxidase</fullName>
    </submittedName>
</protein>
<accession>A0A8J4H5U7</accession>
<proteinExistence type="predicted"/>
<name>A0A8J4H5U7_9BACL</name>
<dbReference type="InterPro" id="IPR012349">
    <property type="entry name" value="Split_barrel_FMN-bd"/>
</dbReference>
<dbReference type="Gene3D" id="2.30.110.10">
    <property type="entry name" value="Electron Transport, Fmn-binding Protein, Chain A"/>
    <property type="match status" value="1"/>
</dbReference>
<keyword evidence="3" id="KW-1185">Reference proteome</keyword>
<feature type="domain" description="Pyridoxamine 5'-phosphate oxidase N-terminal" evidence="1">
    <location>
        <begin position="8"/>
        <end position="135"/>
    </location>
</feature>